<dbReference type="Proteomes" id="UP000054783">
    <property type="component" value="Unassembled WGS sequence"/>
</dbReference>
<dbReference type="AlphaFoldDB" id="A0A0V0Z204"/>
<evidence type="ECO:0000313" key="2">
    <source>
        <dbReference type="Proteomes" id="UP000054783"/>
    </source>
</evidence>
<gene>
    <name evidence="1" type="ORF">T12_6562</name>
</gene>
<protein>
    <submittedName>
        <fullName evidence="1">Uncharacterized protein</fullName>
    </submittedName>
</protein>
<keyword evidence="2" id="KW-1185">Reference proteome</keyword>
<evidence type="ECO:0000313" key="1">
    <source>
        <dbReference type="EMBL" id="KRY06578.1"/>
    </source>
</evidence>
<sequence>MFLRFFRLQSCASDSYFWFQKGVIIIEAFSNCCRFGKHVQSNYAARAIIAVPKKCEGLPLIHSELNVVSTHIPENESLTTHGKVQPQAFPPGYAPGQIKICICPQAMPK</sequence>
<proteinExistence type="predicted"/>
<organism evidence="1 2">
    <name type="scientific">Trichinella patagoniensis</name>
    <dbReference type="NCBI Taxonomy" id="990121"/>
    <lineage>
        <taxon>Eukaryota</taxon>
        <taxon>Metazoa</taxon>
        <taxon>Ecdysozoa</taxon>
        <taxon>Nematoda</taxon>
        <taxon>Enoplea</taxon>
        <taxon>Dorylaimia</taxon>
        <taxon>Trichinellida</taxon>
        <taxon>Trichinellidae</taxon>
        <taxon>Trichinella</taxon>
    </lineage>
</organism>
<feature type="non-terminal residue" evidence="1">
    <location>
        <position position="109"/>
    </location>
</feature>
<comment type="caution">
    <text evidence="1">The sequence shown here is derived from an EMBL/GenBank/DDBJ whole genome shotgun (WGS) entry which is preliminary data.</text>
</comment>
<accession>A0A0V0Z204</accession>
<name>A0A0V0Z204_9BILA</name>
<reference evidence="1 2" key="1">
    <citation type="submission" date="2015-01" db="EMBL/GenBank/DDBJ databases">
        <title>Evolution of Trichinella species and genotypes.</title>
        <authorList>
            <person name="Korhonen P.K."/>
            <person name="Edoardo P."/>
            <person name="Giuseppe L.R."/>
            <person name="Gasser R.B."/>
        </authorList>
    </citation>
    <scope>NUCLEOTIDE SEQUENCE [LARGE SCALE GENOMIC DNA]</scope>
    <source>
        <strain evidence="1">ISS2496</strain>
    </source>
</reference>
<dbReference type="EMBL" id="JYDQ01000738">
    <property type="protein sequence ID" value="KRY06578.1"/>
    <property type="molecule type" value="Genomic_DNA"/>
</dbReference>